<feature type="non-terminal residue" evidence="3">
    <location>
        <position position="212"/>
    </location>
</feature>
<keyword evidence="4" id="KW-1185">Reference proteome</keyword>
<sequence>MPNTDSIKPNTVGWDNINWLKVERYVYKLQKRIYAASRHGDVKQVRKLQKTLVRSWSNKVLAIRRVTQDNRGRKTAGVDGKKSLSPAARLRLIGQLKLTAKSRPTRRVWIPKPGKDEKRPLGIPTIHDRALQALLKHALEPEWEALFESNSYGFRPGRSCHDAIKQIKNAIQSKAKYVLDADIAKCFDKIDHFALLQKLGYTGKFRQQIKAW</sequence>
<feature type="domain" description="Reverse transcriptase N-terminal" evidence="2">
    <location>
        <begin position="14"/>
        <end position="96"/>
    </location>
</feature>
<organism evidence="3 4">
    <name type="scientific">Waterburya agarophytonicola KI4</name>
    <dbReference type="NCBI Taxonomy" id="2874699"/>
    <lineage>
        <taxon>Bacteria</taxon>
        <taxon>Bacillati</taxon>
        <taxon>Cyanobacteriota</taxon>
        <taxon>Cyanophyceae</taxon>
        <taxon>Pleurocapsales</taxon>
        <taxon>Hyellaceae</taxon>
        <taxon>Waterburya</taxon>
        <taxon>Waterburya agarophytonicola</taxon>
    </lineage>
</organism>
<evidence type="ECO:0000259" key="1">
    <source>
        <dbReference type="Pfam" id="PF00078"/>
    </source>
</evidence>
<dbReference type="EMBL" id="JADWDC010000143">
    <property type="protein sequence ID" value="MCC0179934.1"/>
    <property type="molecule type" value="Genomic_DNA"/>
</dbReference>
<evidence type="ECO:0000259" key="2">
    <source>
        <dbReference type="Pfam" id="PF13655"/>
    </source>
</evidence>
<name>A0A964BW41_9CYAN</name>
<dbReference type="PANTHER" id="PTHR34047:SF10">
    <property type="entry name" value="GROUP II INTRON-ASSOCIATED OPEN READING FRAME"/>
    <property type="match status" value="1"/>
</dbReference>
<comment type="caution">
    <text evidence="3">The sequence shown here is derived from an EMBL/GenBank/DDBJ whole genome shotgun (WGS) entry which is preliminary data.</text>
</comment>
<proteinExistence type="predicted"/>
<dbReference type="GO" id="GO:0003964">
    <property type="term" value="F:RNA-directed DNA polymerase activity"/>
    <property type="evidence" value="ECO:0007669"/>
    <property type="project" value="UniProtKB-KW"/>
</dbReference>
<dbReference type="AlphaFoldDB" id="A0A964BW41"/>
<keyword evidence="3" id="KW-0695">RNA-directed DNA polymerase</keyword>
<dbReference type="InterPro" id="IPR043502">
    <property type="entry name" value="DNA/RNA_pol_sf"/>
</dbReference>
<dbReference type="InterPro" id="IPR051083">
    <property type="entry name" value="GrpII_Intron_Splice-Mob/Def"/>
</dbReference>
<dbReference type="SUPFAM" id="SSF56672">
    <property type="entry name" value="DNA/RNA polymerases"/>
    <property type="match status" value="1"/>
</dbReference>
<keyword evidence="3" id="KW-0808">Transferase</keyword>
<dbReference type="InterPro" id="IPR000477">
    <property type="entry name" value="RT_dom"/>
</dbReference>
<dbReference type="InterPro" id="IPR025960">
    <property type="entry name" value="RVT_N"/>
</dbReference>
<evidence type="ECO:0000313" key="3">
    <source>
        <dbReference type="EMBL" id="MCC0179934.1"/>
    </source>
</evidence>
<dbReference type="Pfam" id="PF00078">
    <property type="entry name" value="RVT_1"/>
    <property type="match status" value="1"/>
</dbReference>
<dbReference type="PANTHER" id="PTHR34047">
    <property type="entry name" value="NUCLEAR INTRON MATURASE 1, MITOCHONDRIAL-RELATED"/>
    <property type="match status" value="1"/>
</dbReference>
<dbReference type="Proteomes" id="UP000729733">
    <property type="component" value="Unassembled WGS sequence"/>
</dbReference>
<gene>
    <name evidence="3" type="ORF">I4641_23685</name>
</gene>
<dbReference type="RefSeq" id="WP_229643034.1">
    <property type="nucleotide sequence ID" value="NZ_JADWDC010000143.1"/>
</dbReference>
<dbReference type="CDD" id="cd01651">
    <property type="entry name" value="RT_G2_intron"/>
    <property type="match status" value="1"/>
</dbReference>
<accession>A0A964BW41</accession>
<feature type="domain" description="Reverse transcriptase" evidence="1">
    <location>
        <begin position="110"/>
        <end position="200"/>
    </location>
</feature>
<protein>
    <submittedName>
        <fullName evidence="3">Reverse transcriptase N-terminal domain-containing protein</fullName>
    </submittedName>
</protein>
<reference evidence="3" key="1">
    <citation type="journal article" date="2021" name="Antonie Van Leeuwenhoek">
        <title>Draft genome and description of Waterburya agarophytonicola gen. nov. sp. nov. (Pleurocapsales, Cyanobacteria): a seaweed symbiont.</title>
        <authorList>
            <person name="Bonthond G."/>
            <person name="Shalygin S."/>
            <person name="Bayer T."/>
            <person name="Weinberger F."/>
        </authorList>
    </citation>
    <scope>NUCLEOTIDE SEQUENCE</scope>
    <source>
        <strain evidence="3">KI4</strain>
    </source>
</reference>
<dbReference type="Pfam" id="PF13655">
    <property type="entry name" value="RVT_N"/>
    <property type="match status" value="1"/>
</dbReference>
<evidence type="ECO:0000313" key="4">
    <source>
        <dbReference type="Proteomes" id="UP000729733"/>
    </source>
</evidence>
<keyword evidence="3" id="KW-0548">Nucleotidyltransferase</keyword>